<keyword evidence="3" id="KW-1185">Reference proteome</keyword>
<protein>
    <submittedName>
        <fullName evidence="2">Uncharacterized protein</fullName>
    </submittedName>
</protein>
<proteinExistence type="predicted"/>
<reference evidence="2 3" key="1">
    <citation type="submission" date="2019-06" db="EMBL/GenBank/DDBJ databases">
        <title>Genome Sequence of the Brown Rot Fungal Pathogen Monilinia fructicola.</title>
        <authorList>
            <person name="De Miccolis Angelini R.M."/>
            <person name="Landi L."/>
            <person name="Abate D."/>
            <person name="Pollastro S."/>
            <person name="Romanazzi G."/>
            <person name="Faretra F."/>
        </authorList>
    </citation>
    <scope>NUCLEOTIDE SEQUENCE [LARGE SCALE GENOMIC DNA]</scope>
    <source>
        <strain evidence="2 3">Mfrc123</strain>
    </source>
</reference>
<comment type="caution">
    <text evidence="2">The sequence shown here is derived from an EMBL/GenBank/DDBJ whole genome shotgun (WGS) entry which is preliminary data.</text>
</comment>
<name>A0A5M9JBB3_MONFR</name>
<sequence>MASNRGETLLANCRSVWSDGDYELDVETDDYECWQGMVRKDYGNALGGLLTMTPLCDLEENAWAHLGMMWRAFAGQEQSGRALTKEQNLRIFGGSRRQGIWALESFVEKGEGVVSKGEEGSSKREVEKGGSGNIEAQRKGSRA</sequence>
<organism evidence="2 3">
    <name type="scientific">Monilinia fructicola</name>
    <name type="common">Brown rot fungus</name>
    <name type="synonym">Ciboria fructicola</name>
    <dbReference type="NCBI Taxonomy" id="38448"/>
    <lineage>
        <taxon>Eukaryota</taxon>
        <taxon>Fungi</taxon>
        <taxon>Dikarya</taxon>
        <taxon>Ascomycota</taxon>
        <taxon>Pezizomycotina</taxon>
        <taxon>Leotiomycetes</taxon>
        <taxon>Helotiales</taxon>
        <taxon>Sclerotiniaceae</taxon>
        <taxon>Monilinia</taxon>
    </lineage>
</organism>
<feature type="compositionally biased region" description="Basic and acidic residues" evidence="1">
    <location>
        <begin position="113"/>
        <end position="128"/>
    </location>
</feature>
<feature type="region of interest" description="Disordered" evidence="1">
    <location>
        <begin position="113"/>
        <end position="143"/>
    </location>
</feature>
<dbReference type="Proteomes" id="UP000322873">
    <property type="component" value="Unassembled WGS sequence"/>
</dbReference>
<accession>A0A5M9JBB3</accession>
<evidence type="ECO:0000313" key="3">
    <source>
        <dbReference type="Proteomes" id="UP000322873"/>
    </source>
</evidence>
<evidence type="ECO:0000256" key="1">
    <source>
        <dbReference type="SAM" id="MobiDB-lite"/>
    </source>
</evidence>
<dbReference type="AlphaFoldDB" id="A0A5M9JBB3"/>
<dbReference type="EMBL" id="VICG01000014">
    <property type="protein sequence ID" value="KAA8565169.1"/>
    <property type="molecule type" value="Genomic_DNA"/>
</dbReference>
<evidence type="ECO:0000313" key="2">
    <source>
        <dbReference type="EMBL" id="KAA8565169.1"/>
    </source>
</evidence>
<gene>
    <name evidence="2" type="ORF">EYC84_010909</name>
</gene>